<feature type="compositionally biased region" description="Acidic residues" evidence="3">
    <location>
        <begin position="1714"/>
        <end position="1733"/>
    </location>
</feature>
<dbReference type="Pfam" id="PF00149">
    <property type="entry name" value="Metallophos"/>
    <property type="match status" value="1"/>
</dbReference>
<feature type="compositionally biased region" description="Polar residues" evidence="3">
    <location>
        <begin position="3281"/>
        <end position="3292"/>
    </location>
</feature>
<feature type="compositionally biased region" description="Low complexity" evidence="3">
    <location>
        <begin position="3047"/>
        <end position="3080"/>
    </location>
</feature>
<feature type="region of interest" description="Disordered" evidence="3">
    <location>
        <begin position="1571"/>
        <end position="1595"/>
    </location>
</feature>
<feature type="region of interest" description="Disordered" evidence="3">
    <location>
        <begin position="4114"/>
        <end position="4175"/>
    </location>
</feature>
<feature type="region of interest" description="Disordered" evidence="3">
    <location>
        <begin position="7148"/>
        <end position="7171"/>
    </location>
</feature>
<dbReference type="EMBL" id="SNRW01000198">
    <property type="protein sequence ID" value="KAA6402706.1"/>
    <property type="molecule type" value="Genomic_DNA"/>
</dbReference>
<feature type="compositionally biased region" description="Polar residues" evidence="3">
    <location>
        <begin position="303"/>
        <end position="321"/>
    </location>
</feature>
<feature type="region of interest" description="Disordered" evidence="3">
    <location>
        <begin position="467"/>
        <end position="572"/>
    </location>
</feature>
<feature type="compositionally biased region" description="Polar residues" evidence="3">
    <location>
        <begin position="1056"/>
        <end position="1077"/>
    </location>
</feature>
<feature type="compositionally biased region" description="Basic and acidic residues" evidence="3">
    <location>
        <begin position="3225"/>
        <end position="3236"/>
    </location>
</feature>
<feature type="compositionally biased region" description="Low complexity" evidence="3">
    <location>
        <begin position="5139"/>
        <end position="5158"/>
    </location>
</feature>
<feature type="compositionally biased region" description="Basic and acidic residues" evidence="3">
    <location>
        <begin position="4394"/>
        <end position="4419"/>
    </location>
</feature>
<feature type="region of interest" description="Disordered" evidence="3">
    <location>
        <begin position="4758"/>
        <end position="4778"/>
    </location>
</feature>
<feature type="region of interest" description="Disordered" evidence="3">
    <location>
        <begin position="7017"/>
        <end position="7050"/>
    </location>
</feature>
<feature type="region of interest" description="Disordered" evidence="3">
    <location>
        <begin position="1"/>
        <end position="51"/>
    </location>
</feature>
<feature type="compositionally biased region" description="Polar residues" evidence="3">
    <location>
        <begin position="5839"/>
        <end position="5852"/>
    </location>
</feature>
<feature type="domain" description="Serine/threonine specific protein phosphatases" evidence="4">
    <location>
        <begin position="4469"/>
        <end position="4474"/>
    </location>
</feature>
<feature type="region of interest" description="Disordered" evidence="3">
    <location>
        <begin position="6952"/>
        <end position="6982"/>
    </location>
</feature>
<feature type="region of interest" description="Disordered" evidence="3">
    <location>
        <begin position="673"/>
        <end position="706"/>
    </location>
</feature>
<feature type="compositionally biased region" description="Basic residues" evidence="3">
    <location>
        <begin position="440"/>
        <end position="451"/>
    </location>
</feature>
<feature type="compositionally biased region" description="Basic and acidic residues" evidence="3">
    <location>
        <begin position="7148"/>
        <end position="7157"/>
    </location>
</feature>
<dbReference type="InterPro" id="IPR004843">
    <property type="entry name" value="Calcineurin-like_PHP"/>
</dbReference>
<sequence>MNKHGVTNTQHHSAKKRRPSAEVAAEQHARHSSHRHRNARQEQSGQERVLNEPVDANVQHLPFSMACIPGFYCVFVFDEPDVLLGDVPPAIKQRVLETSSLIPIIDNAITEKILQSPLFPHSDEEQNNNQQQPLHKSSNTIHSSHPIQQPLKKTIIPPRGFISTEEGESARHYKERVISMCVQSPQFRRFWRRHTHCPIPLDANGVPDMTNIMQRAQKASYAIAKLIQHTEDRRSYEKEEKRIMRKEKQKQKEQQIQSDVNTQSKSEQQSASVYPQNTAKYVGSPKHITADHLTPVPPPSLLMKNNESSLSPNKKNLQLNDYDNIRRGRGRGKEEEQLRNSSSQSLESMSSFTSKDDINSENDSFDSSSEQQSPNKPLDYSQIGIDNQINKIDDTDESSTSSSYTDSSPTSHSLKSNSTSLLSTNKTNQSQDASYDIKSNKHKKKHKKKHNKQYEQQIKSLHLPVLSVPHPEEPPLFDVWMPPQPQSSQSNQSSQKIIETKKNIENQNNQQQDQQKPDQLKGIQGKEQQQQQQLKQQSKLQTSSYSDNRSSQRDMHHPPRAQHNGRETRETLQLVPDDFTLLLFRYTPAPVGHSQKTIQDRKALINKAEVDLQREEENKWIRAVGSEDHISKRIERQLRINSDDCQTQSSMEKDVENGKKEILNSTETVIIHSDMEKDEENKNLNSSLKKSEAETKQNKNKNIQPTIQSKLNDAAHKLLSVHTCFYDNHTVDLDSVEHNCFDAQTIVGQHRPFDPYSQQVCPLPSALALYFPGQFPLPRAEEHSIPRSYREITRDRRAIADVAYVVARLSEMEKQNGKQIIKEENDEGCISPENTQSSYVTLPINYQSDSLAQIRPQQPLVTPWPLNIVDLGDFCHVHDLQEPPEANNSTFVHQSCLNNTNLYGFFTANAERSVVNVLRLEREKRKQLELERKVMEQEKQREREKQIAIEREKEIQRYNDNIISQQGYGQNDSNIRLQQGDAGIRGRTAHQGQGLYDKHHQFFEGAVASVKQKHNQRKDGNRIDEGDGDESQIDTSSRSRSPADLQGLNQQQQQQTRPMSIKSQKSQNIIQSPLRNSQKIREKINTNNQNKDELILSEDDYAFVDSVMDKMKQSDKNSDYDDRYSIGLSADQCWERIIRIRQRLARIADANDRNRIQQFSLNNNNNNRLSDSLYTSALFVDQSNNWKESQNKADVQLQLLSPYQKQIKEEELERELLIDVQDADSDPNSSSILNTTSNISTSLKILNQSVASSEQNIEGNENQKGQIKGQEKHGILEAINEEEFDEIFGCGYEGLKGLGLYGQKDKGITQRNNQTQQEKKINESQKDMKSKGNEQQQSNEQNINNWWDPHTNWNTTPKFIAAFCVPGKVHVYRNIDNITNMKIDDSNERSNDKLIGKKLEIIRDKLMDGGTSESSSVSTFSQNFQPMKQSQSQQQTSSSSLVLVMTQGRRILGQCICPLDMQLRTVLRSLAIFTRPSTKTPPAPVSLPQQSDQISKSKRGSSNRRSRGSIGSIDDDESRIDDDDEQDDINAVVGDVSDLNGRIVGFDCFGRIAEMIANYTETPVEKAYQPKGKRVRWGNPGEPGLEGNDDEEDEEGETIARLRALEQEQDSSNDSDSAVARRRRIRGKIELKKKERIRKEQEKIELEEEQKRQEQLKAEINRIKSKNKIKNGSKQMNKDINKNILDDESSSSDGDDDKQKKKQKQQRQKAIDDINSDDTGESEESSESSGNEEEVARKLDALTKESNSDEREKEVDKKNEEQDDILFQQINAMLTELVGQDMIDEAQQSFNNDDYEEILREAVGATEEAGLDEDNDQDLDDSNVDMQTGIYNQGEVPSKTRRLNYLLLQRRKMEERRLIRHKRQLLRNQREQERIKTINNLKNKTKKSKKNEKRKSMHKDKKEKPTDDKKYLMNKKLQLQRKNKSSDKQISIKNEDKGNEEEKKEKAPLLCDIWCPEPEIAPINVLPPSPSQQQLSLVQQQPKELKTSQKNFDLNQSHSQKSLFNPSMYNFPMQSGSLSTYSMQPTISSQIVPGTTSARTLLPISSPLTTLERTRFARMLLSAIEERSGDAAPYSIHTSSSHRGEYGRAVRKMVKGLARDNRLNRIAIKIRQRLLRRDDAKFRRNQKKKNKLLAQLDRKEKLELERLVQTQASAEQIELQNKQHEKEKEHIRRAISKAYRRNSNIASASMHLPNPRVTATMLTPSAVAPTFSQQSSLLLQQQTSPSITFSPNTSLINIDAEQTILQSRASPSIEQTAQEVRANSQRVQSFTSGQESIIQLKKQQRQMIRYVRMQSLHKAHAQRRAIIRRMMVKLPQWVLYNMWREYTGEAESARLVYQKELNEVGNMNQLIIQSEWEKILEKGREDQRMNIWEQMREEAEKWKSEKDKNKERAKSNSKNNSLKMSANDPLAQIKRYHWKLMENYTQLLAIPQLFLDCTRLNIASVNQQGHLLHPTAFDLLDEIPQSLHLHQHQLEEEKLQKQNQTNAKKVFNNQLEPIQSSGHDSSDWECEWREEDSITEDQQKDEEEPELVWERMRSKWDETGFFINEFSSESEAEVAADEDAKGYEVIQEGRTDRISLKQNKSNPEGKESAQNNDKNIVKSKQQTQQSTKTSKVLVKRQKDRLLRILRPNKANPRDRWYTHSDNESYSEGEWNGRGYDPDNDIGWTWGVTHDKHKLRQRRLALIRRVLHRHAHAILNSGLFGQKSINDTKANAAQFLERALTALFNNNNASKILEPLASIAPNADKCVTSSIRRRMAAAVEHYEDAWDDLCAQEHSTALLTPHSYFTERIKEKAIITDLAVRQKRNNARIEQRKLAEQRRQERRIEHEKQKELRRIEMEKAQHQFETINNQAAILYQKHDSQIVQQGVKQPTQSIQITSSPLISLNTQSNQLPQSLSAQSSQSALLQTKNIVLPPGTVLAQHPSAPAPRPFTRRITKEEMQNQFKQPVDAPAPRPFTKRITPEEMRLQFKQMKEMDIQQEEGMEDQTQEQTSFQQTNLTDSISDSPEMISFNTINTINRPTRAGRGRGLLKAPYFQQTSSPQARSPSPSNKSQQSNASQQLNKQQITSQSQLPSPQSLFVTNSPHIPPTSDTTISKQQINAPIIIQPTKQTAQSPLQVQAQLSLPLIQSQPLQQTNSILARPNSLHGAPPLPPPSLPLSINENNTTSNQTNESQMIKDENVREKEINQLATHQFTIIVDEIYSNSSGISNQNSTQSSSNEIGLSDKKNDNSENDKWQTTKIFNITSVDASNYCELANSLPISPNIKQQLLDSQKDQQKTPQSQISSTNQSLPIQLLPTTPSYCGLPPRIIHPFLPPPAPLVPCNHGCKLVGFLESWQLRFQVIYHNSHHRYLPIPNRPPPKEAVLDALRRRGRLVIKKTQHKMRFRNRVPFNKPLINPVANKVVGRVKVIKDEQQGNLMIKDLGSNNLNKEINELNTQPQPLSPIFLQENKDNNQQLPDSNKKCDYTIERREVDEVQFDLNGDEGEWIEDDIAKRIDMGVGFGEGLNMKEQLEKDIEERINERKEQDDQKEMKKNIEQGIESDKSLAYNINQGQSKLLLNKQNECDSECKNDSSEEFEQRILDDETVKLVELAPILTRNMRQRARAIEEATWEKQAEQALEMALNTAESQEIQNMMQKFGDNQNLKEGISEMIIKGKSNEIQTISKPEIGQPNINQEDNISHAIIPQNTNIGKSLQSKATAIIRRAKQIKSSNFIHPISQRTRLRISRTLFRCTSQSARAALFASTLLDPRQPTFRFGMHPTPTSLVPLHKPSPARAQAALQQPEKIQDITRVFVAVMKQMIFAHYDPIQEKFGLNFSLDMVDAILRLAQKHYTDKHRRGMLDKICIEYGEGFRDGRMVTYISAGKGEGPSDIASRKAKDNKERERKRKIRKEMNIKQKNRRDPDTDTLMKQEDDPSRLAKQKEDEIRNILDEFDEKPDNGLESGLTDIDEEDSYINEEDIFNENDENINIELIKQDNQNQIQNYGEDTVYKATVREQISVFSPKAKLNINQWQQLTPVGQTNPSKSKNSKKEKQSMSDQISTKQLQNNEQLKIPKTSTIQDQDIYNGYWDTETPQNQQQNQQQIEANNKVVNTTDDGQPFNQYNDSLSQKRAVQQAFNVSQKHATIQQTKNTSNKHSRSGSASSESDLTKKQTSLKVQQRIQGNEQQDHTYKYPNDSVKFMSQVSLSPLLQSIPHSRNDSSPSRSSLGSQSSHLQNKEEFRDNKRRIHSRSTPREQFPFSNEKSERRLAREQQKAELKAKILQLKEKERQQRTFVKKVARKRHIEEAKGIADDTPDYGVNGEAANMQGLLCVGDIHGSLNSLRAALDIADKMLSCVDDKDKGDDDEDKLDDAKNRNTKKHNKGNNDDSSDTSSDSKNYDELLSDSSSSDDDSQKIEKLKKQAEKRNKEKYGPQREEKKKKHKRDKDSVRRAVVFLGDYVDRGKNSLEVIVMLMLYRLCYPRNVFLVRGNHESYRSFDWGFNDELMNKFPIDEHPSLQQQHQAYQQQVLNLIQTMANENSSRPTGRLTINNGMVYDMNGNLIEQIKIPHPLYLRFLELFNNMPLGILVTLRYHPPLPTIPHFQTLNGTKINLYNNALKSELGLEKDFIMNNNNRGKKDEGNQSQSIHSPECQQFNQYIQQCEQYEQKLQNSKDASPPQDKLKTVDTNQQNQQLEAEIPLLEQSDTQSQDFLQTQKLSATQTPEISYKSIDDEKSDQQNIKESSSMQNISEGSQNAQAQDKQLKMLKTRSYMDNAPQAQYITSPPNTPQQPQKPHQSSPMINQAKLLYPYQPQEHEFSPDRTPTPVYINVIPQNEKQKNQARSPLIGRTQIQNQNQIISQFQPQKSALITSSSAHLKQIQQNMHAIHSYPHRTTFINICRACGTAHIHQRETPIFGFKTSGTDIVGNLEQTQTQQETIQDKSNNILTKSVDVFTPSTQEENKLNIQEQTQTQHPHLNHSMSLPLINYDASGQGDNQMSGFTGRLKRTQPVIIRLLSDAFSSLLIAEPANYAAAEFYPYPTQLKLGQTNPVSQSSISQTTQRISVKMPLGASQSTSLTPQHDSTQEVQCPVCHASTAQLFNTKSNFVRNLSTHVQFFITQPQQKEELLRKVSTIPLYSQSQIDRDDSMPPPSQSRSVHSTPQKQRSQQSSSYSQTNQKTQSYLLPVDSQLTRGGAGFICLCTQCLQKLAQHVQPEQQRNEGAQVVGGLQRRGTTNWERFERRVAKFQKHDRQRRKRIKRDEKMAKKEKNGELTKEKEKLVQNSKPTTLNSIQPPQGVKRVRQRIEELEQKLKEQNEKEQGWKKFKTSKELIRTDTISSTTTTNSSEETSSPVDKMYICESTNPEDVDNENDIGDIDQDSISDISDYNSCIDYNLTRRKSEIDDVFNTGVDKSFGKLGNYVINNDKQNSRKKMRYSYDDEQSDLFPNSQKNIKQNVSSQSKTTSLVKGTVDQKVINNNPHQTSPIFSSIGRKNENEKPLIRERKVRFISSSGYDDKSSESSEPIEVNIPVRRKRDSNVNKQRRKERKMKKETDKQDDEDDDEQISTTEDDQHQDSCSAPELTPHMLPTRTHTQHYLALHTISPKFMTVSQKQEFEAAGALPQRGFQLPSLYSQTNTNIQQQRGRKENKERQQEQSKEKLKSQVIPPTPAFIVSGLQLLHNLFSIYTTPSIMYSGNTQQISSLLSPTRQPIDIQPQKKKRQSISCPPRQTRVAHCCFVCGKGSIHGQLPQKHDKNIDKLKEGQIQNSQQYIIPFGHLNAQIPMNSLATGKQATLQQSPQSQQNSSQLKQNIILKEGQTVLQEAVKQKQKQNLTITNPLKNQGIFVSPFMQTGSLLSPSLIRSKQSDFSQSQTSLTGTGQPTDSQQQDSDAQQPQANINEYSQYLLPLIDNMTIPQLPNPPPPLPQPPLIDPPIPTLPQAPMVETRRILLCHGGMASLVPTLFVERELSQLQRFDYFRQCEDPMQKEFNFGHPRSREQDIQHTTLWADPGDVDLPNGNRCPYSLDTCRRFMAANRIDMVIRAHQFFPRGFMTTHENRVTTVFSSFDYCGHNEASVLLIKLTPPMQTAAPSQTSAMKHFQSVSFFPNSSLSSSSSYGPFIGVTQAISVPGVHALKRAAQLVLEYDLARREEGVSQHKHDREVKSNQLYRKLRYKLRIKRENETQLEKRMQNRQHAMQKRLEQNIAAVGERMNLGGSTVGSRMTVSTIKSGKSQLNRKQSAETRQQLIIEQGNVQGPVQETLQVKSKLGRRLIDKSKHLSSPSLSHKNIPNSPPNSQLIQQYGISGQIGYASPLAITFGSGSLAVSSESGQQGQKISISPPLSPSSQHNTVFTGHILFDSPPPPYHQILASRKLTSPMLLSPTVSPKPNNQSNIPVNLLQQQQNVGNVNSQRFQPPFQNLNTPYSPTSPILASPPPLSDQYLSLSVIQQMPPVNYAQSLYSAFSSSFGEDSRSFTSESFGDVENYQDNIEVNENMKNKENSSGESLQKLNLTSSSALIPTQLRGTQVQDPNEQSKQTEQDSLNVNNSQSPQLIITPPQTQKPALGSNLSTDSSPPTIIVDGGRAQMQQDSPSQTKDTDHRQRIQIQKLIDKGKIRHPGSPQYRPQLATSEVQQFEKNHNQLLAIVGKWTDQVVIRWAQVDKWNANLKYYLINQMARYPLRFQIQALPPLVRNLLVPLDSSSSQILPSLNVYNGRDNIHPLCVLDCVNRPSALSLSLIGLHELAEVQPMGIILARLHDSQIQYGKQKQKSIKPLHDSKSTISGTDQKVIFQQHQKPTMVRQGSNISEKQKLQSTVQSNIGTPPLIMQSPGSLNFASIYSPVFSQQGWSMLPNTPSSLKPLFNAVQTSHFSPQIYPLSPKNPKSNIFSSFATIMPHVQQQQQQYHAQSPVGEQSLPLQSILHKQKHNQLLAQGNASQQEFTKQETNIAQNIRKKSSSQVVLDHNYLDINQANIHNAQSSKSLLQNSTSPSDENVQQQIQTGQSNQDGSLLNQNQLNEQHSLQHQSFPTNQYSIHPIAFSTQTQDTSIQYSIPTSSNSPSVSPSISSDTSHTQSQSTQSAQFIQYAPLVPCTCPPPCNCGCACGCGAISGLAANNSASMQGVDIRGRGNHELIHKSGCIHGQETTPMAALLTVDVLQYGPLCQMETVLAEQRQKKAESDENMRQELEEEEFGDVSSDKEDVYPMKKGQINRYYLGKKRHVKDNTLKNEEKIQQIIEMRTERRKNTLSNACNKERTEGVDVERRILRTERVRQQRMERERELRHRESGRILDILLNMRACSIEEAEQKLSHRKEKRKIKKQKSLISLQEGSTSVISDAQNGFMKKLENQQEEESRNEMHLHHAQERLTGAYGVAWVAELNERLGEVCQRILRDEKIIRQLQIVRQRSNNSQSGQIVPEQKSKLYPNTKAQNTLSFTSLQLDRLKEIGDIENIDDIDLGLGEMSSSELEEDEFDDDESEDESSDESYSYNENPQSMMSTSTFTDDHSSYISHQSKSGKLKSVNKYQQSDIRSQRSGSTGYETGSQDSDKMIHDIDEDLEDGAEYNNDQGKK</sequence>
<feature type="region of interest" description="Disordered" evidence="3">
    <location>
        <begin position="4195"/>
        <end position="4249"/>
    </location>
</feature>
<feature type="coiled-coil region" evidence="2">
    <location>
        <begin position="2803"/>
        <end position="2837"/>
    </location>
</feature>
<feature type="region of interest" description="Disordered" evidence="3">
    <location>
        <begin position="4648"/>
        <end position="4669"/>
    </location>
</feature>
<feature type="compositionally biased region" description="Basic and acidic residues" evidence="3">
    <location>
        <begin position="1933"/>
        <end position="1944"/>
    </location>
</feature>
<feature type="compositionally biased region" description="Polar residues" evidence="3">
    <location>
        <begin position="1"/>
        <end position="11"/>
    </location>
</feature>
<feature type="compositionally biased region" description="Polar residues" evidence="3">
    <location>
        <begin position="6560"/>
        <end position="6569"/>
    </location>
</feature>
<protein>
    <recommendedName>
        <fullName evidence="1">Serine/threonine-protein phosphatase</fullName>
        <ecNumber evidence="1">3.1.3.16</ecNumber>
    </recommendedName>
</protein>
<dbReference type="SMART" id="SM00156">
    <property type="entry name" value="PP2Ac"/>
    <property type="match status" value="1"/>
</dbReference>
<feature type="compositionally biased region" description="Basic and acidic residues" evidence="3">
    <location>
        <begin position="323"/>
        <end position="338"/>
    </location>
</feature>
<feature type="compositionally biased region" description="Polar residues" evidence="3">
    <location>
        <begin position="7459"/>
        <end position="7486"/>
    </location>
</feature>
<dbReference type="PROSITE" id="PS00125">
    <property type="entry name" value="SER_THR_PHOSPHATASE"/>
    <property type="match status" value="1"/>
</dbReference>
<feature type="compositionally biased region" description="Acidic residues" evidence="3">
    <location>
        <begin position="5533"/>
        <end position="5542"/>
    </location>
</feature>
<organism evidence="5 6">
    <name type="scientific">Streblomastix strix</name>
    <dbReference type="NCBI Taxonomy" id="222440"/>
    <lineage>
        <taxon>Eukaryota</taxon>
        <taxon>Metamonada</taxon>
        <taxon>Preaxostyla</taxon>
        <taxon>Oxymonadida</taxon>
        <taxon>Streblomastigidae</taxon>
        <taxon>Streblomastix</taxon>
    </lineage>
</organism>
<feature type="compositionally biased region" description="Polar residues" evidence="3">
    <location>
        <begin position="4718"/>
        <end position="4741"/>
    </location>
</feature>
<feature type="compositionally biased region" description="Acidic residues" evidence="3">
    <location>
        <begin position="7437"/>
        <end position="7454"/>
    </location>
</feature>
<feature type="region of interest" description="Disordered" evidence="3">
    <location>
        <begin position="288"/>
        <end position="454"/>
    </location>
</feature>
<feature type="compositionally biased region" description="Low complexity" evidence="3">
    <location>
        <begin position="5853"/>
        <end position="5870"/>
    </location>
</feature>
<feature type="compositionally biased region" description="Basic and acidic residues" evidence="3">
    <location>
        <begin position="1900"/>
        <end position="1911"/>
    </location>
</feature>
<feature type="compositionally biased region" description="Basic and acidic residues" evidence="3">
    <location>
        <begin position="3876"/>
        <end position="3886"/>
    </location>
</feature>
<feature type="region of interest" description="Disordered" evidence="3">
    <location>
        <begin position="2497"/>
        <end position="2530"/>
    </location>
</feature>
<feature type="region of interest" description="Disordered" evidence="3">
    <location>
        <begin position="5615"/>
        <end position="5640"/>
    </location>
</feature>
<feature type="compositionally biased region" description="Basic and acidic residues" evidence="3">
    <location>
        <begin position="3894"/>
        <end position="3924"/>
    </location>
</feature>
<comment type="caution">
    <text evidence="5">The sequence shown here is derived from an EMBL/GenBank/DDBJ whole genome shotgun (WGS) entry which is preliminary data.</text>
</comment>
<feature type="compositionally biased region" description="Basic residues" evidence="3">
    <location>
        <begin position="1496"/>
        <end position="1507"/>
    </location>
</feature>
<feature type="compositionally biased region" description="Basic and acidic residues" evidence="3">
    <location>
        <begin position="231"/>
        <end position="242"/>
    </location>
</feature>
<feature type="region of interest" description="Disordered" evidence="3">
    <location>
        <begin position="5839"/>
        <end position="5870"/>
    </location>
</feature>
<dbReference type="PANTHER" id="PTHR36812">
    <property type="entry name" value="NEUROFILAMENT TRIPLET M PROTEIN-LIKE PROTEIN"/>
    <property type="match status" value="1"/>
</dbReference>
<feature type="compositionally biased region" description="Basic and acidic residues" evidence="3">
    <location>
        <begin position="5238"/>
        <end position="5259"/>
    </location>
</feature>
<feature type="region of interest" description="Disordered" evidence="3">
    <location>
        <begin position="6498"/>
        <end position="6575"/>
    </location>
</feature>
<feature type="compositionally biased region" description="Polar residues" evidence="3">
    <location>
        <begin position="127"/>
        <end position="147"/>
    </location>
</feature>
<feature type="compositionally biased region" description="Basic residues" evidence="3">
    <location>
        <begin position="5509"/>
        <end position="5526"/>
    </location>
</feature>
<evidence type="ECO:0000256" key="3">
    <source>
        <dbReference type="SAM" id="MobiDB-lite"/>
    </source>
</evidence>
<feature type="region of interest" description="Disordered" evidence="3">
    <location>
        <begin position="2382"/>
        <end position="2406"/>
    </location>
</feature>
<feature type="compositionally biased region" description="Basic and acidic residues" evidence="3">
    <location>
        <begin position="2382"/>
        <end position="2394"/>
    </location>
</feature>
<evidence type="ECO:0000256" key="2">
    <source>
        <dbReference type="SAM" id="Coils"/>
    </source>
</evidence>
<dbReference type="InterPro" id="IPR006186">
    <property type="entry name" value="Ser/Thr-sp_prot-phosphatase"/>
</dbReference>
<dbReference type="InterPro" id="IPR029052">
    <property type="entry name" value="Metallo-depent_PP-like"/>
</dbReference>
<keyword evidence="2" id="KW-0175">Coiled coil</keyword>
<evidence type="ECO:0000313" key="6">
    <source>
        <dbReference type="Proteomes" id="UP000324800"/>
    </source>
</evidence>
<name>A0A5J4X7K2_9EUKA</name>
<feature type="region of interest" description="Disordered" evidence="3">
    <location>
        <begin position="2576"/>
        <end position="2617"/>
    </location>
</feature>
<gene>
    <name evidence="5" type="ORF">EZS28_001766</name>
</gene>
<comment type="similarity">
    <text evidence="1">Belongs to the PPP phosphatase family.</text>
</comment>
<feature type="compositionally biased region" description="Acidic residues" evidence="3">
    <location>
        <begin position="2507"/>
        <end position="2530"/>
    </location>
</feature>
<feature type="region of interest" description="Disordered" evidence="3">
    <location>
        <begin position="5228"/>
        <end position="5278"/>
    </location>
</feature>
<feature type="compositionally biased region" description="Basic and acidic residues" evidence="3">
    <location>
        <begin position="1676"/>
        <end position="1685"/>
    </location>
</feature>
<feature type="region of interest" description="Disordered" evidence="3">
    <location>
        <begin position="4015"/>
        <end position="4052"/>
    </location>
</feature>
<feature type="compositionally biased region" description="Low complexity" evidence="3">
    <location>
        <begin position="398"/>
        <end position="430"/>
    </location>
</feature>
<feature type="compositionally biased region" description="Polar residues" evidence="3">
    <location>
        <begin position="7493"/>
        <end position="7515"/>
    </location>
</feature>
<comment type="catalytic activity">
    <reaction evidence="1">
        <text>O-phospho-L-threonyl-[protein] + H2O = L-threonyl-[protein] + phosphate</text>
        <dbReference type="Rhea" id="RHEA:47004"/>
        <dbReference type="Rhea" id="RHEA-COMP:11060"/>
        <dbReference type="Rhea" id="RHEA-COMP:11605"/>
        <dbReference type="ChEBI" id="CHEBI:15377"/>
        <dbReference type="ChEBI" id="CHEBI:30013"/>
        <dbReference type="ChEBI" id="CHEBI:43474"/>
        <dbReference type="ChEBI" id="CHEBI:61977"/>
        <dbReference type="EC" id="3.1.3.16"/>
    </reaction>
</comment>
<feature type="compositionally biased region" description="Low complexity" evidence="3">
    <location>
        <begin position="520"/>
        <end position="541"/>
    </location>
</feature>
<feature type="region of interest" description="Disordered" evidence="3">
    <location>
        <begin position="3866"/>
        <end position="3924"/>
    </location>
</feature>
<feature type="compositionally biased region" description="Polar residues" evidence="3">
    <location>
        <begin position="5260"/>
        <end position="5273"/>
    </location>
</feature>
<feature type="region of interest" description="Disordered" evidence="3">
    <location>
        <begin position="5489"/>
        <end position="5564"/>
    </location>
</feature>
<dbReference type="Gene3D" id="3.60.21.10">
    <property type="match status" value="2"/>
</dbReference>
<feature type="compositionally biased region" description="Polar residues" evidence="3">
    <location>
        <begin position="3037"/>
        <end position="3046"/>
    </location>
</feature>
<feature type="compositionally biased region" description="Polar residues" evidence="3">
    <location>
        <begin position="3081"/>
        <end position="3095"/>
    </location>
</feature>
<feature type="compositionally biased region" description="Basic and acidic residues" evidence="3">
    <location>
        <begin position="1734"/>
        <end position="1760"/>
    </location>
</feature>
<feature type="compositionally biased region" description="Low complexity" evidence="3">
    <location>
        <begin position="2602"/>
        <end position="2615"/>
    </location>
</feature>
<dbReference type="SUPFAM" id="SSF56300">
    <property type="entry name" value="Metallo-dependent phosphatases"/>
    <property type="match status" value="2"/>
</dbReference>
<keyword evidence="1" id="KW-0378">Hydrolase</keyword>
<feature type="coiled-coil region" evidence="2">
    <location>
        <begin position="2125"/>
        <end position="2181"/>
    </location>
</feature>
<feature type="compositionally biased region" description="Acidic residues" evidence="3">
    <location>
        <begin position="1513"/>
        <end position="1526"/>
    </location>
</feature>
<feature type="compositionally biased region" description="Basic residues" evidence="3">
    <location>
        <begin position="1883"/>
        <end position="1899"/>
    </location>
</feature>
<feature type="region of interest" description="Disordered" evidence="3">
    <location>
        <begin position="3272"/>
        <end position="3292"/>
    </location>
</feature>
<feature type="region of interest" description="Disordered" evidence="3">
    <location>
        <begin position="3207"/>
        <end position="3236"/>
    </location>
</feature>
<dbReference type="EC" id="3.1.3.16" evidence="1"/>
<feature type="compositionally biased region" description="Low complexity" evidence="3">
    <location>
        <begin position="1412"/>
        <end position="1421"/>
    </location>
</feature>
<feature type="region of interest" description="Disordered" evidence="3">
    <location>
        <begin position="5454"/>
        <end position="5473"/>
    </location>
</feature>
<feature type="compositionally biased region" description="Low complexity" evidence="3">
    <location>
        <begin position="341"/>
        <end position="353"/>
    </location>
</feature>
<feature type="coiled-coil region" evidence="2">
    <location>
        <begin position="918"/>
        <end position="952"/>
    </location>
</feature>
<feature type="region of interest" description="Disordered" evidence="3">
    <location>
        <begin position="1477"/>
        <end position="1526"/>
    </location>
</feature>
<feature type="compositionally biased region" description="Basic and acidic residues" evidence="3">
    <location>
        <begin position="673"/>
        <end position="682"/>
    </location>
</feature>
<feature type="region of interest" description="Disordered" evidence="3">
    <location>
        <begin position="1309"/>
        <end position="1339"/>
    </location>
</feature>
<feature type="compositionally biased region" description="Polar residues" evidence="3">
    <location>
        <begin position="4015"/>
        <end position="4026"/>
    </location>
</feature>
<feature type="region of interest" description="Disordered" evidence="3">
    <location>
        <begin position="4697"/>
        <end position="4741"/>
    </location>
</feature>
<evidence type="ECO:0000313" key="5">
    <source>
        <dbReference type="EMBL" id="KAA6402706.1"/>
    </source>
</evidence>
<proteinExistence type="inferred from homology"/>
<feature type="compositionally biased region" description="Polar residues" evidence="3">
    <location>
        <begin position="6498"/>
        <end position="6550"/>
    </location>
</feature>
<dbReference type="Proteomes" id="UP000324800">
    <property type="component" value="Unassembled WGS sequence"/>
</dbReference>
<feature type="compositionally biased region" description="Polar residues" evidence="3">
    <location>
        <begin position="5423"/>
        <end position="5444"/>
    </location>
</feature>
<feature type="compositionally biased region" description="Polar residues" evidence="3">
    <location>
        <begin position="5454"/>
        <end position="5465"/>
    </location>
</feature>
<feature type="compositionally biased region" description="Polar residues" evidence="3">
    <location>
        <begin position="4142"/>
        <end position="4168"/>
    </location>
</feature>
<feature type="compositionally biased region" description="Basic and acidic residues" evidence="3">
    <location>
        <begin position="5622"/>
        <end position="5639"/>
    </location>
</feature>
<feature type="region of interest" description="Disordered" evidence="3">
    <location>
        <begin position="1408"/>
        <end position="1438"/>
    </location>
</feature>
<accession>A0A5J4X7K2</accession>
<feature type="compositionally biased region" description="Low complexity" evidence="3">
    <location>
        <begin position="505"/>
        <end position="514"/>
    </location>
</feature>
<feature type="compositionally biased region" description="Low complexity" evidence="3">
    <location>
        <begin position="7021"/>
        <end position="7050"/>
    </location>
</feature>
<feature type="compositionally biased region" description="Polar residues" evidence="3">
    <location>
        <begin position="4114"/>
        <end position="4135"/>
    </location>
</feature>
<reference evidence="5 6" key="1">
    <citation type="submission" date="2019-03" db="EMBL/GenBank/DDBJ databases">
        <title>Single cell metagenomics reveals metabolic interactions within the superorganism composed of flagellate Streblomastix strix and complex community of Bacteroidetes bacteria on its surface.</title>
        <authorList>
            <person name="Treitli S.C."/>
            <person name="Kolisko M."/>
            <person name="Husnik F."/>
            <person name="Keeling P."/>
            <person name="Hampl V."/>
        </authorList>
    </citation>
    <scope>NUCLEOTIDE SEQUENCE [LARGE SCALE GENOMIC DNA]</scope>
    <source>
        <strain evidence="5">ST1C</strain>
    </source>
</reference>
<feature type="compositionally biased region" description="Polar residues" evidence="3">
    <location>
        <begin position="2990"/>
        <end position="3021"/>
    </location>
</feature>
<feature type="compositionally biased region" description="Low complexity" evidence="3">
    <location>
        <begin position="486"/>
        <end position="497"/>
    </location>
</feature>
<dbReference type="GO" id="GO:0004722">
    <property type="term" value="F:protein serine/threonine phosphatase activity"/>
    <property type="evidence" value="ECO:0007669"/>
    <property type="project" value="UniProtKB-EC"/>
</dbReference>
<feature type="region of interest" description="Disordered" evidence="3">
    <location>
        <begin position="5422"/>
        <end position="5444"/>
    </location>
</feature>
<feature type="region of interest" description="Disordered" evidence="3">
    <location>
        <begin position="7435"/>
        <end position="7541"/>
    </location>
</feature>
<feature type="region of interest" description="Disordered" evidence="3">
    <location>
        <begin position="4340"/>
        <end position="4429"/>
    </location>
</feature>
<feature type="compositionally biased region" description="Low complexity" evidence="3">
    <location>
        <begin position="3207"/>
        <end position="3221"/>
    </location>
</feature>
<feature type="compositionally biased region" description="Acidic residues" evidence="3">
    <location>
        <begin position="1686"/>
        <end position="1696"/>
    </location>
</feature>
<evidence type="ECO:0000256" key="1">
    <source>
        <dbReference type="RuleBase" id="RU004273"/>
    </source>
</evidence>
<feature type="compositionally biased region" description="Low complexity" evidence="3">
    <location>
        <begin position="1429"/>
        <end position="1438"/>
    </location>
</feature>
<feature type="region of interest" description="Disordered" evidence="3">
    <location>
        <begin position="231"/>
        <end position="274"/>
    </location>
</feature>
<feature type="region of interest" description="Disordered" evidence="3">
    <location>
        <begin position="5118"/>
        <end position="5158"/>
    </location>
</feature>
<feature type="region of interest" description="Disordered" evidence="3">
    <location>
        <begin position="2981"/>
        <end position="3095"/>
    </location>
</feature>
<dbReference type="PANTHER" id="PTHR36812:SF9">
    <property type="entry name" value="MYB-LIKE PROTEIN X ISOFORM X1"/>
    <property type="match status" value="1"/>
</dbReference>
<feature type="region of interest" description="Disordered" evidence="3">
    <location>
        <begin position="119"/>
        <end position="152"/>
    </location>
</feature>
<evidence type="ECO:0000259" key="4">
    <source>
        <dbReference type="PROSITE" id="PS00125"/>
    </source>
</evidence>
<feature type="region of interest" description="Disordered" evidence="3">
    <location>
        <begin position="1659"/>
        <end position="1762"/>
    </location>
</feature>
<feature type="compositionally biased region" description="Polar residues" evidence="3">
    <location>
        <begin position="2580"/>
        <end position="2598"/>
    </location>
</feature>
<feature type="compositionally biased region" description="Low complexity" evidence="3">
    <location>
        <begin position="4202"/>
        <end position="4217"/>
    </location>
</feature>
<feature type="region of interest" description="Disordered" evidence="3">
    <location>
        <begin position="1870"/>
        <end position="1944"/>
    </location>
</feature>
<feature type="compositionally biased region" description="Polar residues" evidence="3">
    <location>
        <begin position="258"/>
        <end position="274"/>
    </location>
</feature>
<feature type="compositionally biased region" description="Polar residues" evidence="3">
    <location>
        <begin position="4041"/>
        <end position="4052"/>
    </location>
</feature>
<feature type="region of interest" description="Disordered" evidence="3">
    <location>
        <begin position="1009"/>
        <end position="1081"/>
    </location>
</feature>
<feature type="compositionally biased region" description="Basic and acidic residues" evidence="3">
    <location>
        <begin position="1317"/>
        <end position="1332"/>
    </location>
</feature>